<dbReference type="EMBL" id="CAJB01000223">
    <property type="protein sequence ID" value="CCH78535.1"/>
    <property type="molecule type" value="Genomic_DNA"/>
</dbReference>
<reference evidence="11 12" key="1">
    <citation type="journal article" date="2013" name="ISME J.">
        <title>A metabolic model for members of the genus Tetrasphaera involved in enhanced biological phosphorus removal.</title>
        <authorList>
            <person name="Kristiansen R."/>
            <person name="Nguyen H.T.T."/>
            <person name="Saunders A.M."/>
            <person name="Nielsen J.L."/>
            <person name="Wimmer R."/>
            <person name="Le V.Q."/>
            <person name="McIlroy S.J."/>
            <person name="Petrovski S."/>
            <person name="Seviour R.J."/>
            <person name="Calteau A."/>
            <person name="Nielsen K.L."/>
            <person name="Nielsen P.H."/>
        </authorList>
    </citation>
    <scope>NUCLEOTIDE SEQUENCE [LARGE SCALE GENOMIC DNA]</scope>
    <source>
        <strain evidence="11 12">T1-X7</strain>
    </source>
</reference>
<feature type="transmembrane region" description="Helical" evidence="8">
    <location>
        <begin position="283"/>
        <end position="305"/>
    </location>
</feature>
<dbReference type="Pfam" id="PF12704">
    <property type="entry name" value="MacB_PCD"/>
    <property type="match status" value="1"/>
</dbReference>
<evidence type="ECO:0000259" key="9">
    <source>
        <dbReference type="Pfam" id="PF02687"/>
    </source>
</evidence>
<feature type="domain" description="MacB-like periplasmic core" evidence="10">
    <location>
        <begin position="18"/>
        <end position="195"/>
    </location>
</feature>
<keyword evidence="4 8" id="KW-0812">Transmembrane</keyword>
<accession>A0A077M2U9</accession>
<dbReference type="PANTHER" id="PTHR43738:SF1">
    <property type="entry name" value="HEMIN TRANSPORT SYSTEM PERMEASE PROTEIN HRTB-RELATED"/>
    <property type="match status" value="1"/>
</dbReference>
<dbReference type="GO" id="GO:0005886">
    <property type="term" value="C:plasma membrane"/>
    <property type="evidence" value="ECO:0007669"/>
    <property type="project" value="UniProtKB-SubCell"/>
</dbReference>
<comment type="similarity">
    <text evidence="7">Belongs to the ABC-4 integral membrane protein family.</text>
</comment>
<dbReference type="STRING" id="1194083.BN12_30061"/>
<keyword evidence="2" id="KW-0813">Transport</keyword>
<feature type="transmembrane region" description="Helical" evidence="8">
    <location>
        <begin position="311"/>
        <end position="335"/>
    </location>
</feature>
<evidence type="ECO:0000256" key="3">
    <source>
        <dbReference type="ARBA" id="ARBA00022475"/>
    </source>
</evidence>
<protein>
    <submittedName>
        <fullName evidence="11">Putative ABC transport system transmembrane protein</fullName>
    </submittedName>
</protein>
<dbReference type="Proteomes" id="UP000035721">
    <property type="component" value="Unassembled WGS sequence"/>
</dbReference>
<dbReference type="RefSeq" id="WP_048549656.1">
    <property type="nucleotide sequence ID" value="NZ_HF570958.1"/>
</dbReference>
<evidence type="ECO:0000259" key="10">
    <source>
        <dbReference type="Pfam" id="PF12704"/>
    </source>
</evidence>
<evidence type="ECO:0000313" key="11">
    <source>
        <dbReference type="EMBL" id="CCH78535.1"/>
    </source>
</evidence>
<feature type="domain" description="ABC3 transporter permease C-terminal" evidence="9">
    <location>
        <begin position="234"/>
        <end position="344"/>
    </location>
</feature>
<evidence type="ECO:0000313" key="12">
    <source>
        <dbReference type="Proteomes" id="UP000035721"/>
    </source>
</evidence>
<dbReference type="Pfam" id="PF02687">
    <property type="entry name" value="FtsX"/>
    <property type="match status" value="1"/>
</dbReference>
<dbReference type="InterPro" id="IPR025857">
    <property type="entry name" value="MacB_PCD"/>
</dbReference>
<sequence>MYVAWRELRAARGRFVLVGAVVALITLLVGFLSGLTGGLASQSVSAVLAVPTDRIVLAAGGSDGPLLDRSSLSASTATAYRNASGTHAVRPLGISQLTASRAGTDTAVAVIGGEPGWWTMPARDHTVVLSRSVADDLHVAADDSVSLAGDTFTVEGVVPDLWYSHTPVVAVTITDWRGLAARTSSTTPYATALAVEGSPDWASLAATTQTVARSPLRSVTAVGAFRGEIGSLALIIGMLVGISALVVGAFFAVWAVQRRGDVAVLKALGASRYAVLRDAMAQALVVLVGGVALGLALVAGLGLLARSALPFVLNAATTLAPGLLVVLVGVVGAALSLRPVLTADPLTALGSAR</sequence>
<gene>
    <name evidence="11" type="ORF">BN12_30061</name>
</gene>
<evidence type="ECO:0000256" key="4">
    <source>
        <dbReference type="ARBA" id="ARBA00022692"/>
    </source>
</evidence>
<evidence type="ECO:0000256" key="8">
    <source>
        <dbReference type="SAM" id="Phobius"/>
    </source>
</evidence>
<comment type="caution">
    <text evidence="11">The sequence shown here is derived from an EMBL/GenBank/DDBJ whole genome shotgun (WGS) entry which is preliminary data.</text>
</comment>
<organism evidence="11 12">
    <name type="scientific">Nostocoides japonicum T1-X7</name>
    <dbReference type="NCBI Taxonomy" id="1194083"/>
    <lineage>
        <taxon>Bacteria</taxon>
        <taxon>Bacillati</taxon>
        <taxon>Actinomycetota</taxon>
        <taxon>Actinomycetes</taxon>
        <taxon>Micrococcales</taxon>
        <taxon>Intrasporangiaceae</taxon>
        <taxon>Nostocoides</taxon>
    </lineage>
</organism>
<keyword evidence="6 8" id="KW-0472">Membrane</keyword>
<feature type="transmembrane region" description="Helical" evidence="8">
    <location>
        <begin position="232"/>
        <end position="256"/>
    </location>
</feature>
<evidence type="ECO:0000256" key="1">
    <source>
        <dbReference type="ARBA" id="ARBA00004651"/>
    </source>
</evidence>
<evidence type="ECO:0000256" key="7">
    <source>
        <dbReference type="ARBA" id="ARBA00038076"/>
    </source>
</evidence>
<comment type="subcellular location">
    <subcellularLocation>
        <location evidence="1">Cell membrane</location>
        <topology evidence="1">Multi-pass membrane protein</topology>
    </subcellularLocation>
</comment>
<evidence type="ECO:0000256" key="5">
    <source>
        <dbReference type="ARBA" id="ARBA00022989"/>
    </source>
</evidence>
<dbReference type="AlphaFoldDB" id="A0A077M2U9"/>
<keyword evidence="3" id="KW-1003">Cell membrane</keyword>
<dbReference type="InterPro" id="IPR003838">
    <property type="entry name" value="ABC3_permease_C"/>
</dbReference>
<evidence type="ECO:0000256" key="2">
    <source>
        <dbReference type="ARBA" id="ARBA00022448"/>
    </source>
</evidence>
<proteinExistence type="inferred from homology"/>
<evidence type="ECO:0000256" key="6">
    <source>
        <dbReference type="ARBA" id="ARBA00023136"/>
    </source>
</evidence>
<keyword evidence="12" id="KW-1185">Reference proteome</keyword>
<keyword evidence="5 8" id="KW-1133">Transmembrane helix</keyword>
<dbReference type="OrthoDB" id="5242186at2"/>
<dbReference type="InterPro" id="IPR051125">
    <property type="entry name" value="ABC-4/HrtB_transporter"/>
</dbReference>
<name>A0A077M2U9_9MICO</name>
<dbReference type="PANTHER" id="PTHR43738">
    <property type="entry name" value="ABC TRANSPORTER, MEMBRANE PROTEIN"/>
    <property type="match status" value="1"/>
</dbReference>